<comment type="subcellular location">
    <subcellularLocation>
        <location evidence="1">Cell outer membrane</location>
        <topology evidence="1">Multi-pass membrane protein</topology>
    </subcellularLocation>
</comment>
<dbReference type="GO" id="GO:0009279">
    <property type="term" value="C:cell outer membrane"/>
    <property type="evidence" value="ECO:0007669"/>
    <property type="project" value="UniProtKB-SubCell"/>
</dbReference>
<name>X1NDK3_9ZZZZ</name>
<evidence type="ECO:0000256" key="7">
    <source>
        <dbReference type="ARBA" id="ARBA00023170"/>
    </source>
</evidence>
<protein>
    <recommendedName>
        <fullName evidence="9">TonB-dependent receptor-like beta-barrel domain-containing protein</fullName>
    </recommendedName>
</protein>
<keyword evidence="4" id="KW-0732">Signal</keyword>
<organism evidence="10">
    <name type="scientific">marine sediment metagenome</name>
    <dbReference type="NCBI Taxonomy" id="412755"/>
    <lineage>
        <taxon>unclassified sequences</taxon>
        <taxon>metagenomes</taxon>
        <taxon>ecological metagenomes</taxon>
    </lineage>
</organism>
<keyword evidence="5" id="KW-0798">TonB box</keyword>
<keyword evidence="3" id="KW-0812">Transmembrane</keyword>
<evidence type="ECO:0000256" key="6">
    <source>
        <dbReference type="ARBA" id="ARBA00023136"/>
    </source>
</evidence>
<dbReference type="Pfam" id="PF00593">
    <property type="entry name" value="TonB_dep_Rec_b-barrel"/>
    <property type="match status" value="1"/>
</dbReference>
<evidence type="ECO:0000259" key="9">
    <source>
        <dbReference type="Pfam" id="PF00593"/>
    </source>
</evidence>
<feature type="domain" description="TonB-dependent receptor-like beta-barrel" evidence="9">
    <location>
        <begin position="81"/>
        <end position="277"/>
    </location>
</feature>
<keyword evidence="8" id="KW-0998">Cell outer membrane</keyword>
<keyword evidence="7" id="KW-0675">Receptor</keyword>
<evidence type="ECO:0000256" key="3">
    <source>
        <dbReference type="ARBA" id="ARBA00022692"/>
    </source>
</evidence>
<evidence type="ECO:0000256" key="4">
    <source>
        <dbReference type="ARBA" id="ARBA00022729"/>
    </source>
</evidence>
<dbReference type="InterPro" id="IPR039426">
    <property type="entry name" value="TonB-dep_rcpt-like"/>
</dbReference>
<dbReference type="Gene3D" id="2.40.170.20">
    <property type="entry name" value="TonB-dependent receptor, beta-barrel domain"/>
    <property type="match status" value="1"/>
</dbReference>
<dbReference type="GO" id="GO:0044718">
    <property type="term" value="P:siderophore transmembrane transport"/>
    <property type="evidence" value="ECO:0007669"/>
    <property type="project" value="TreeGrafter"/>
</dbReference>
<dbReference type="SUPFAM" id="SSF56935">
    <property type="entry name" value="Porins"/>
    <property type="match status" value="1"/>
</dbReference>
<feature type="non-terminal residue" evidence="10">
    <location>
        <position position="1"/>
    </location>
</feature>
<proteinExistence type="predicted"/>
<evidence type="ECO:0000256" key="8">
    <source>
        <dbReference type="ARBA" id="ARBA00023237"/>
    </source>
</evidence>
<dbReference type="AlphaFoldDB" id="X1NDK3"/>
<accession>X1NDK3</accession>
<dbReference type="InterPro" id="IPR000531">
    <property type="entry name" value="Beta-barrel_TonB"/>
</dbReference>
<comment type="caution">
    <text evidence="10">The sequence shown here is derived from an EMBL/GenBank/DDBJ whole genome shotgun (WGS) entry which is preliminary data.</text>
</comment>
<dbReference type="GO" id="GO:0015344">
    <property type="term" value="F:siderophore uptake transmembrane transporter activity"/>
    <property type="evidence" value="ECO:0007669"/>
    <property type="project" value="TreeGrafter"/>
</dbReference>
<feature type="non-terminal residue" evidence="10">
    <location>
        <position position="282"/>
    </location>
</feature>
<dbReference type="PANTHER" id="PTHR30069">
    <property type="entry name" value="TONB-DEPENDENT OUTER MEMBRANE RECEPTOR"/>
    <property type="match status" value="1"/>
</dbReference>
<reference evidence="10" key="1">
    <citation type="journal article" date="2014" name="Front. Microbiol.">
        <title>High frequency of phylogenetically diverse reductive dehalogenase-homologous genes in deep subseafloor sedimentary metagenomes.</title>
        <authorList>
            <person name="Kawai M."/>
            <person name="Futagami T."/>
            <person name="Toyoda A."/>
            <person name="Takaki Y."/>
            <person name="Nishi S."/>
            <person name="Hori S."/>
            <person name="Arai W."/>
            <person name="Tsubouchi T."/>
            <person name="Morono Y."/>
            <person name="Uchiyama I."/>
            <person name="Ito T."/>
            <person name="Fujiyama A."/>
            <person name="Inagaki F."/>
            <person name="Takami H."/>
        </authorList>
    </citation>
    <scope>NUCLEOTIDE SEQUENCE</scope>
    <source>
        <strain evidence="10">Expedition CK06-06</strain>
    </source>
</reference>
<keyword evidence="2" id="KW-0813">Transport</keyword>
<sequence length="282" mass="32515">RWHSENWGGYIDEEGEEYLLRDSWMEAYDFHGNLGGPIVKDKLWFYVSGKYVWDKDHIIDYEGPTTDAWVYHVMGKLTWQADSKNRFGFILERNADQINNIEAGPWQAPEATPSEGAQQWFFNANYLHVFSDTTFLEAKLGGYDQKGGINLLSDNPAHFDFENEYLSGNFWEYWDFPRQRLQLNTSVSHHAEDFIGGSHDFKFGIEVERSTLTNARGYAGGVFYEDYGDEPYYMFEYAGYSAKPTTVRVSGFVQDSWTIGDRLTINPGLRINHVRGSLPSPV</sequence>
<gene>
    <name evidence="10" type="ORF">S06H3_30359</name>
</gene>
<evidence type="ECO:0000313" key="10">
    <source>
        <dbReference type="EMBL" id="GAI28281.1"/>
    </source>
</evidence>
<keyword evidence="6" id="KW-0472">Membrane</keyword>
<evidence type="ECO:0000256" key="1">
    <source>
        <dbReference type="ARBA" id="ARBA00004571"/>
    </source>
</evidence>
<evidence type="ECO:0000256" key="2">
    <source>
        <dbReference type="ARBA" id="ARBA00022448"/>
    </source>
</evidence>
<dbReference type="InterPro" id="IPR036942">
    <property type="entry name" value="Beta-barrel_TonB_sf"/>
</dbReference>
<evidence type="ECO:0000256" key="5">
    <source>
        <dbReference type="ARBA" id="ARBA00023077"/>
    </source>
</evidence>
<dbReference type="EMBL" id="BARV01017872">
    <property type="protein sequence ID" value="GAI28281.1"/>
    <property type="molecule type" value="Genomic_DNA"/>
</dbReference>
<dbReference type="PANTHER" id="PTHR30069:SF29">
    <property type="entry name" value="HEMOGLOBIN AND HEMOGLOBIN-HAPTOGLOBIN-BINDING PROTEIN 1-RELATED"/>
    <property type="match status" value="1"/>
</dbReference>